<evidence type="ECO:0000313" key="3">
    <source>
        <dbReference type="WBParaSite" id="L893_g3049.t1"/>
    </source>
</evidence>
<sequence length="190" mass="21839">MSGTRPFIVGTGRATAAKLVRILVDLAITIDQDDQMRVDLLEECIQWADEQKRVYLRLTLEARLVRLYNDVGKYPDALSLAQRLIRELRKLDNKDVLMEVQLEESKSGFMLKNLTRARTSLVNAKTTANGVYLHPKFHGALDMQSGILHAAGEKDFKTAYSYFYEAFEEYDQVHEIDDARRALKYMCLCK</sequence>
<organism evidence="2 3">
    <name type="scientific">Steinernema glaseri</name>
    <dbReference type="NCBI Taxonomy" id="37863"/>
    <lineage>
        <taxon>Eukaryota</taxon>
        <taxon>Metazoa</taxon>
        <taxon>Ecdysozoa</taxon>
        <taxon>Nematoda</taxon>
        <taxon>Chromadorea</taxon>
        <taxon>Rhabditida</taxon>
        <taxon>Tylenchina</taxon>
        <taxon>Panagrolaimomorpha</taxon>
        <taxon>Strongyloidoidea</taxon>
        <taxon>Steinernematidae</taxon>
        <taxon>Steinernema</taxon>
    </lineage>
</organism>
<evidence type="ECO:0000259" key="1">
    <source>
        <dbReference type="Pfam" id="PF18055"/>
    </source>
</evidence>
<dbReference type="PANTHER" id="PTHR10678">
    <property type="entry name" value="26S PROTEASOME NON-ATPASE REGULATORY SUBUNIT 11/COP9 SIGNALOSOME COMPLEX SUBUNIT 2"/>
    <property type="match status" value="1"/>
</dbReference>
<dbReference type="InterPro" id="IPR040773">
    <property type="entry name" value="Rpn6_N"/>
</dbReference>
<dbReference type="Pfam" id="PF18055">
    <property type="entry name" value="RPN6_N"/>
    <property type="match status" value="1"/>
</dbReference>
<keyword evidence="2" id="KW-1185">Reference proteome</keyword>
<dbReference type="Gene3D" id="1.25.40.570">
    <property type="match status" value="1"/>
</dbReference>
<protein>
    <submittedName>
        <fullName evidence="3">RPN6_N domain-containing protein</fullName>
    </submittedName>
</protein>
<dbReference type="AlphaFoldDB" id="A0A1I7ZWL2"/>
<evidence type="ECO:0000313" key="2">
    <source>
        <dbReference type="Proteomes" id="UP000095287"/>
    </source>
</evidence>
<dbReference type="WBParaSite" id="L893_g3049.t1">
    <property type="protein sequence ID" value="L893_g3049.t1"/>
    <property type="gene ID" value="L893_g3049"/>
</dbReference>
<name>A0A1I7ZWL2_9BILA</name>
<feature type="domain" description="26S proteasome regulatory subunit Rpn6 N-terminal" evidence="1">
    <location>
        <begin position="4"/>
        <end position="60"/>
    </location>
</feature>
<dbReference type="Proteomes" id="UP000095287">
    <property type="component" value="Unplaced"/>
</dbReference>
<accession>A0A1I7ZWL2</accession>
<dbReference type="SMART" id="SM00753">
    <property type="entry name" value="PAM"/>
    <property type="match status" value="1"/>
</dbReference>
<reference evidence="3" key="1">
    <citation type="submission" date="2016-11" db="UniProtKB">
        <authorList>
            <consortium name="WormBaseParasite"/>
        </authorList>
    </citation>
    <scope>IDENTIFICATION</scope>
</reference>
<dbReference type="InterPro" id="IPR050871">
    <property type="entry name" value="26S_Proteasome/COP9_Components"/>
</dbReference>
<proteinExistence type="predicted"/>